<comment type="cofactor">
    <cofactor evidence="5">
        <name>Mg(2+)</name>
        <dbReference type="ChEBI" id="CHEBI:18420"/>
    </cofactor>
</comment>
<evidence type="ECO:0000256" key="3">
    <source>
        <dbReference type="ARBA" id="ARBA00022840"/>
    </source>
</evidence>
<keyword evidence="7" id="KW-1185">Reference proteome</keyword>
<proteinExistence type="inferred from homology"/>
<comment type="caution">
    <text evidence="6">The sequence shown here is derived from an EMBL/GenBank/DDBJ whole genome shotgun (WGS) entry which is preliminary data.</text>
</comment>
<dbReference type="AlphaFoldDB" id="A0A7Y9RYN9"/>
<dbReference type="NCBIfam" id="TIGR02727">
    <property type="entry name" value="MTHFS_bact"/>
    <property type="match status" value="1"/>
</dbReference>
<keyword evidence="2 4" id="KW-0547">Nucleotide-binding</keyword>
<feature type="binding site" evidence="4">
    <location>
        <position position="55"/>
    </location>
    <ligand>
        <name>substrate</name>
    </ligand>
</feature>
<evidence type="ECO:0000313" key="7">
    <source>
        <dbReference type="Proteomes" id="UP000540656"/>
    </source>
</evidence>
<comment type="catalytic activity">
    <reaction evidence="5">
        <text>(6S)-5-formyl-5,6,7,8-tetrahydrofolate + ATP = (6R)-5,10-methenyltetrahydrofolate + ADP + phosphate</text>
        <dbReference type="Rhea" id="RHEA:10488"/>
        <dbReference type="ChEBI" id="CHEBI:30616"/>
        <dbReference type="ChEBI" id="CHEBI:43474"/>
        <dbReference type="ChEBI" id="CHEBI:57455"/>
        <dbReference type="ChEBI" id="CHEBI:57457"/>
        <dbReference type="ChEBI" id="CHEBI:456216"/>
        <dbReference type="EC" id="6.3.3.2"/>
    </reaction>
</comment>
<evidence type="ECO:0000256" key="5">
    <source>
        <dbReference type="RuleBase" id="RU361279"/>
    </source>
</evidence>
<sequence length="191" mass="19819">MRPSGPMAKRDLRRRLLAARAGLGPTELAQAAAEITQHLLADQQVCRARTVAAYVPVGREPGSARLLDALVARGTQVLLPVLLPDDDLDWAPYSGSLVEASGGLLEPDGARLGPQAIAEADVVLVPGLAVDAHGIRMGRGGGSYDRALAGVPAGVLTIVVLHDGEVLDQVPCEPHDCPVGAVVTPSGLHRF</sequence>
<feature type="binding site" evidence="4">
    <location>
        <begin position="9"/>
        <end position="13"/>
    </location>
    <ligand>
        <name>ATP</name>
        <dbReference type="ChEBI" id="CHEBI:30616"/>
    </ligand>
</feature>
<gene>
    <name evidence="6" type="ORF">BJ980_001598</name>
</gene>
<keyword evidence="6" id="KW-0436">Ligase</keyword>
<name>A0A7Y9RYN9_9ACTN</name>
<dbReference type="PANTHER" id="PTHR23407">
    <property type="entry name" value="ATPASE INHIBITOR/5-FORMYLTETRAHYDROFOLATE CYCLO-LIGASE"/>
    <property type="match status" value="1"/>
</dbReference>
<reference evidence="6 7" key="1">
    <citation type="submission" date="2020-07" db="EMBL/GenBank/DDBJ databases">
        <title>Sequencing the genomes of 1000 actinobacteria strains.</title>
        <authorList>
            <person name="Klenk H.-P."/>
        </authorList>
    </citation>
    <scope>NUCLEOTIDE SEQUENCE [LARGE SCALE GENOMIC DNA]</scope>
    <source>
        <strain evidence="6 7">DSM 23819</strain>
    </source>
</reference>
<dbReference type="PIRSF" id="PIRSF006806">
    <property type="entry name" value="FTHF_cligase"/>
    <property type="match status" value="1"/>
</dbReference>
<protein>
    <recommendedName>
        <fullName evidence="5">5-formyltetrahydrofolate cyclo-ligase</fullName>
        <ecNumber evidence="5">6.3.3.2</ecNumber>
    </recommendedName>
</protein>
<dbReference type="Gene3D" id="3.40.50.10420">
    <property type="entry name" value="NagB/RpiA/CoA transferase-like"/>
    <property type="match status" value="1"/>
</dbReference>
<dbReference type="GO" id="GO:0035999">
    <property type="term" value="P:tetrahydrofolate interconversion"/>
    <property type="evidence" value="ECO:0007669"/>
    <property type="project" value="TreeGrafter"/>
</dbReference>
<evidence type="ECO:0000256" key="2">
    <source>
        <dbReference type="ARBA" id="ARBA00022741"/>
    </source>
</evidence>
<dbReference type="GO" id="GO:0005524">
    <property type="term" value="F:ATP binding"/>
    <property type="evidence" value="ECO:0007669"/>
    <property type="project" value="UniProtKB-KW"/>
</dbReference>
<comment type="similarity">
    <text evidence="1 5">Belongs to the 5-formyltetrahydrofolate cyclo-ligase family.</text>
</comment>
<evidence type="ECO:0000256" key="1">
    <source>
        <dbReference type="ARBA" id="ARBA00010638"/>
    </source>
</evidence>
<feature type="binding site" evidence="4">
    <location>
        <begin position="136"/>
        <end position="144"/>
    </location>
    <ligand>
        <name>ATP</name>
        <dbReference type="ChEBI" id="CHEBI:30616"/>
    </ligand>
</feature>
<dbReference type="InterPro" id="IPR002698">
    <property type="entry name" value="FTHF_cligase"/>
</dbReference>
<accession>A0A7Y9RYN9</accession>
<dbReference type="EMBL" id="JACCAA010000001">
    <property type="protein sequence ID" value="NYG58675.1"/>
    <property type="molecule type" value="Genomic_DNA"/>
</dbReference>
<evidence type="ECO:0000256" key="4">
    <source>
        <dbReference type="PIRSR" id="PIRSR006806-1"/>
    </source>
</evidence>
<dbReference type="InterPro" id="IPR024185">
    <property type="entry name" value="FTHF_cligase-like_sf"/>
</dbReference>
<dbReference type="RefSeq" id="WP_179501813.1">
    <property type="nucleotide sequence ID" value="NZ_JACCAA010000001.1"/>
</dbReference>
<dbReference type="EC" id="6.3.3.2" evidence="5"/>
<dbReference type="SUPFAM" id="SSF100950">
    <property type="entry name" value="NagB/RpiA/CoA transferase-like"/>
    <property type="match status" value="1"/>
</dbReference>
<dbReference type="Pfam" id="PF01812">
    <property type="entry name" value="5-FTHF_cyc-lig"/>
    <property type="match status" value="1"/>
</dbReference>
<dbReference type="Proteomes" id="UP000540656">
    <property type="component" value="Unassembled WGS sequence"/>
</dbReference>
<keyword evidence="5" id="KW-0479">Metal-binding</keyword>
<feature type="binding site" evidence="4">
    <location>
        <position position="60"/>
    </location>
    <ligand>
        <name>substrate</name>
    </ligand>
</feature>
<dbReference type="GO" id="GO:0030272">
    <property type="term" value="F:5-formyltetrahydrofolate cyclo-ligase activity"/>
    <property type="evidence" value="ECO:0007669"/>
    <property type="project" value="UniProtKB-EC"/>
</dbReference>
<dbReference type="GO" id="GO:0046872">
    <property type="term" value="F:metal ion binding"/>
    <property type="evidence" value="ECO:0007669"/>
    <property type="project" value="UniProtKB-KW"/>
</dbReference>
<organism evidence="6 7">
    <name type="scientific">Nocardioides daedukensis</name>
    <dbReference type="NCBI Taxonomy" id="634462"/>
    <lineage>
        <taxon>Bacteria</taxon>
        <taxon>Bacillati</taxon>
        <taxon>Actinomycetota</taxon>
        <taxon>Actinomycetes</taxon>
        <taxon>Propionibacteriales</taxon>
        <taxon>Nocardioidaceae</taxon>
        <taxon>Nocardioides</taxon>
    </lineage>
</organism>
<dbReference type="GO" id="GO:0009396">
    <property type="term" value="P:folic acid-containing compound biosynthetic process"/>
    <property type="evidence" value="ECO:0007669"/>
    <property type="project" value="TreeGrafter"/>
</dbReference>
<keyword evidence="5" id="KW-0460">Magnesium</keyword>
<evidence type="ECO:0000313" key="6">
    <source>
        <dbReference type="EMBL" id="NYG58675.1"/>
    </source>
</evidence>
<keyword evidence="3 4" id="KW-0067">ATP-binding</keyword>
<dbReference type="PANTHER" id="PTHR23407:SF1">
    <property type="entry name" value="5-FORMYLTETRAHYDROFOLATE CYCLO-LIGASE"/>
    <property type="match status" value="1"/>
</dbReference>
<dbReference type="InterPro" id="IPR037171">
    <property type="entry name" value="NagB/RpiA_transferase-like"/>
</dbReference>